<keyword evidence="2" id="KW-0436">Ligase</keyword>
<dbReference type="Gene3D" id="3.40.50.12780">
    <property type="entry name" value="N-terminal domain of ligase-like"/>
    <property type="match status" value="1"/>
</dbReference>
<evidence type="ECO:0000313" key="2">
    <source>
        <dbReference type="EMBL" id="UVW35485.1"/>
    </source>
</evidence>
<reference evidence="2" key="1">
    <citation type="submission" date="2022-08" db="EMBL/GenBank/DDBJ databases">
        <title>Catabolic pathway analysis in culturable SAR92 clade bacteria reveals their overlooked roles in DMSP degradation in coastal seas.</title>
        <authorList>
            <person name="He X."/>
            <person name="Zhang X."/>
            <person name="Zhang Y."/>
        </authorList>
    </citation>
    <scope>NUCLEOTIDE SEQUENCE</scope>
    <source>
        <strain evidence="2">H455</strain>
    </source>
</reference>
<dbReference type="InterPro" id="IPR028154">
    <property type="entry name" value="AMP-dep_Lig_C"/>
</dbReference>
<name>A0ABY5TNR7_9GAMM</name>
<dbReference type="SUPFAM" id="SSF56801">
    <property type="entry name" value="Acetyl-CoA synthetase-like"/>
    <property type="match status" value="1"/>
</dbReference>
<dbReference type="InterPro" id="IPR042099">
    <property type="entry name" value="ANL_N_sf"/>
</dbReference>
<sequence length="439" mass="47714">MMYDAAVETRPVEEQFVRDNELFKRQLDYLLHHSDFYKAKLAEAGITSARDINGLEDIAKLPFTEKDEIRATQASCPPYGAHLAVDPAQLRRVFSTSGTTGVPCYLGLTQSDLDMYATNVARGYTAAGFRPGQAVVVGFNAGPFVAGGVYYGFDKIGCNVIPVGTGNTERMVTAIQRLGATGVSCTPSYALYLIEWCRDNGIAPESLGLKNMITAGEPGGGDPMIRGQIESALGCRVRESMGIGDISLSVWAEDDDGNGMSFMARDFVHVELIDSDSGQPIPWVDGAQGELVYTALQRQSMPLLRFRSRDHVVVNMNENPTGRTGPRIRCIGRTDDMLIVRGVNFFPTALRSVLQNHGQQVSGMFQVQPSVKGVSQPSPLPISIELGKGVGAPPSDLADSIKREIRERLLVSSAITMVNYGSMPRETYKSKLVDYSQAV</sequence>
<dbReference type="PANTHER" id="PTHR43845">
    <property type="entry name" value="BLR5969 PROTEIN"/>
    <property type="match status" value="1"/>
</dbReference>
<accession>A0ABY5TNR7</accession>
<keyword evidence="3" id="KW-1185">Reference proteome</keyword>
<dbReference type="EMBL" id="CP103416">
    <property type="protein sequence ID" value="UVW35485.1"/>
    <property type="molecule type" value="Genomic_DNA"/>
</dbReference>
<evidence type="ECO:0000313" key="3">
    <source>
        <dbReference type="Proteomes" id="UP001059934"/>
    </source>
</evidence>
<dbReference type="Proteomes" id="UP001059934">
    <property type="component" value="Chromosome"/>
</dbReference>
<feature type="domain" description="AMP-dependent ligase C-terminal" evidence="1">
    <location>
        <begin position="342"/>
        <end position="433"/>
    </location>
</feature>
<organism evidence="2 3">
    <name type="scientific">SAR92 clade bacterium H455</name>
    <dbReference type="NCBI Taxonomy" id="2974818"/>
    <lineage>
        <taxon>Bacteria</taxon>
        <taxon>Pseudomonadati</taxon>
        <taxon>Pseudomonadota</taxon>
        <taxon>Gammaproteobacteria</taxon>
        <taxon>Cellvibrionales</taxon>
        <taxon>Porticoccaceae</taxon>
        <taxon>SAR92 clade</taxon>
    </lineage>
</organism>
<dbReference type="PANTHER" id="PTHR43845:SF1">
    <property type="entry name" value="BLR5969 PROTEIN"/>
    <property type="match status" value="1"/>
</dbReference>
<gene>
    <name evidence="2" type="ORF">NYF23_02460</name>
</gene>
<dbReference type="InterPro" id="IPR045851">
    <property type="entry name" value="AMP-bd_C_sf"/>
</dbReference>
<dbReference type="Gene3D" id="3.30.300.30">
    <property type="match status" value="1"/>
</dbReference>
<dbReference type="GO" id="GO:0016874">
    <property type="term" value="F:ligase activity"/>
    <property type="evidence" value="ECO:0007669"/>
    <property type="project" value="UniProtKB-KW"/>
</dbReference>
<dbReference type="Pfam" id="PF14535">
    <property type="entry name" value="AMP-binding_C_2"/>
    <property type="match status" value="1"/>
</dbReference>
<evidence type="ECO:0000259" key="1">
    <source>
        <dbReference type="Pfam" id="PF14535"/>
    </source>
</evidence>
<protein>
    <submittedName>
        <fullName evidence="2">Phenylacetate--CoA ligase family protein</fullName>
    </submittedName>
</protein>
<proteinExistence type="predicted"/>